<evidence type="ECO:0000259" key="9">
    <source>
        <dbReference type="Pfam" id="PF06429"/>
    </source>
</evidence>
<sequence length="560" mass="59177">MNLANLGKAGLLVAQNRLQTAGHNINNAATAGYNRQTVLSQTAGATPTSAGWIGRGVQAVSVQRSYDNFLQNQLTSSLTRGAALKTYGDQISQINNLVADRTVGISPGIQQFFDSLDAVASAPADVAARQELIGRANSLAAQIRDANAFLDNQRINVNTQVDTTVKQINSYLDRIQDLNRQITTAKATNPGQPPNDLLDQRDQLVSELGQLVDVKAYEQDDRVSLTIGNGQTVLGGDSVYYLEVHPSKADPARLAVNYTTKDAAGNTIPIEMDDSRITGGKLGGLLTFRSEALDATQNDLGRIALGISIAINEQHAKGYDLSGTPGGEFFNVGTPKAIGNEKNSATAGTPATAYVPGELSKITNQDYRVEYTGPGATDYTVTRVPEGTTVTPAVAGTTLSFDGVEIDVNGMAPSAGDSWLIQPTRDAASAMTVTITDPAKFAAAGEVSPGVGAGTANGDNALELAALRSKKILANGSMGMNEAYSQLVNTVAVKTQQNTTAQKAQETLISQNFSAQQAVSGVNLDEEYINLQQYQEQYRAAARLIDTASTLFDTLLALRN</sequence>
<accession>A0ABP3D2M3</accession>
<keyword evidence="12" id="KW-0966">Cell projection</keyword>
<gene>
    <name evidence="7 12" type="primary">flgK</name>
    <name evidence="12" type="ORF">GCM10009125_08660</name>
</gene>
<dbReference type="Pfam" id="PF22638">
    <property type="entry name" value="FlgK_D1"/>
    <property type="match status" value="1"/>
</dbReference>
<proteinExistence type="inferred from homology"/>
<dbReference type="RefSeq" id="WP_325123735.1">
    <property type="nucleotide sequence ID" value="NZ_BAAAFN010000007.1"/>
</dbReference>
<keyword evidence="13" id="KW-1185">Reference proteome</keyword>
<evidence type="ECO:0000259" key="11">
    <source>
        <dbReference type="Pfam" id="PF22638"/>
    </source>
</evidence>
<evidence type="ECO:0000313" key="12">
    <source>
        <dbReference type="EMBL" id="GAA0221856.1"/>
    </source>
</evidence>
<dbReference type="PANTHER" id="PTHR30033">
    <property type="entry name" value="FLAGELLAR HOOK-ASSOCIATED PROTEIN 1"/>
    <property type="match status" value="1"/>
</dbReference>
<dbReference type="SUPFAM" id="SSF64518">
    <property type="entry name" value="Phase 1 flagellin"/>
    <property type="match status" value="1"/>
</dbReference>
<dbReference type="InterPro" id="IPR010930">
    <property type="entry name" value="Flg_bb/hook_C_dom"/>
</dbReference>
<evidence type="ECO:0000256" key="7">
    <source>
        <dbReference type="RuleBase" id="RU362065"/>
    </source>
</evidence>
<dbReference type="InterPro" id="IPR053927">
    <property type="entry name" value="FlgK_helical"/>
</dbReference>
<evidence type="ECO:0000256" key="8">
    <source>
        <dbReference type="SAM" id="Coils"/>
    </source>
</evidence>
<comment type="similarity">
    <text evidence="3 7">Belongs to the flagella basal body rod proteins family.</text>
</comment>
<dbReference type="InterPro" id="IPR002371">
    <property type="entry name" value="FlgK"/>
</dbReference>
<evidence type="ECO:0000259" key="10">
    <source>
        <dbReference type="Pfam" id="PF21158"/>
    </source>
</evidence>
<evidence type="ECO:0000256" key="5">
    <source>
        <dbReference type="ARBA" id="ARBA00022525"/>
    </source>
</evidence>
<evidence type="ECO:0000256" key="3">
    <source>
        <dbReference type="ARBA" id="ARBA00009677"/>
    </source>
</evidence>
<reference evidence="13" key="1">
    <citation type="journal article" date="2019" name="Int. J. Syst. Evol. Microbiol.">
        <title>The Global Catalogue of Microorganisms (GCM) 10K type strain sequencing project: providing services to taxonomists for standard genome sequencing and annotation.</title>
        <authorList>
            <consortium name="The Broad Institute Genomics Platform"/>
            <consortium name="The Broad Institute Genome Sequencing Center for Infectious Disease"/>
            <person name="Wu L."/>
            <person name="Ma J."/>
        </authorList>
    </citation>
    <scope>NUCLEOTIDE SEQUENCE [LARGE SCALE GENOMIC DNA]</scope>
    <source>
        <strain evidence="13">JCM 16240</strain>
    </source>
</reference>
<dbReference type="NCBIfam" id="TIGR02492">
    <property type="entry name" value="flgK_ends"/>
    <property type="match status" value="1"/>
</dbReference>
<keyword evidence="12" id="KW-0969">Cilium</keyword>
<dbReference type="Proteomes" id="UP001501176">
    <property type="component" value="Unassembled WGS sequence"/>
</dbReference>
<dbReference type="PRINTS" id="PR01005">
    <property type="entry name" value="FLGHOOKAP1"/>
</dbReference>
<feature type="domain" description="Flagellar basal-body/hook protein C-terminal" evidence="9">
    <location>
        <begin position="519"/>
        <end position="558"/>
    </location>
</feature>
<name>A0ABP3D2M3_9BURK</name>
<dbReference type="Pfam" id="PF06429">
    <property type="entry name" value="Flg_bbr_C"/>
    <property type="match status" value="1"/>
</dbReference>
<comment type="caution">
    <text evidence="12">The sequence shown here is derived from an EMBL/GenBank/DDBJ whole genome shotgun (WGS) entry which is preliminary data.</text>
</comment>
<comment type="subcellular location">
    <subcellularLocation>
        <location evidence="1 7">Bacterial flagellum</location>
    </subcellularLocation>
    <subcellularLocation>
        <location evidence="2 7">Secreted</location>
    </subcellularLocation>
</comment>
<keyword evidence="12" id="KW-0282">Flagellum</keyword>
<feature type="coiled-coil region" evidence="8">
    <location>
        <begin position="161"/>
        <end position="188"/>
    </location>
</feature>
<dbReference type="EMBL" id="BAAAFN010000007">
    <property type="protein sequence ID" value="GAA0221856.1"/>
    <property type="molecule type" value="Genomic_DNA"/>
</dbReference>
<dbReference type="InterPro" id="IPR049119">
    <property type="entry name" value="FlgK_D2-like"/>
</dbReference>
<keyword evidence="5 7" id="KW-0964">Secreted</keyword>
<evidence type="ECO:0000313" key="13">
    <source>
        <dbReference type="Proteomes" id="UP001501176"/>
    </source>
</evidence>
<evidence type="ECO:0000256" key="4">
    <source>
        <dbReference type="ARBA" id="ARBA00016244"/>
    </source>
</evidence>
<keyword evidence="6 7" id="KW-0975">Bacterial flagellum</keyword>
<feature type="domain" description="Flagellar hook-associated protein 1 D2-like" evidence="10">
    <location>
        <begin position="340"/>
        <end position="423"/>
    </location>
</feature>
<organism evidence="12 13">
    <name type="scientific">Castellaniella daejeonensis</name>
    <dbReference type="NCBI Taxonomy" id="659013"/>
    <lineage>
        <taxon>Bacteria</taxon>
        <taxon>Pseudomonadati</taxon>
        <taxon>Pseudomonadota</taxon>
        <taxon>Betaproteobacteria</taxon>
        <taxon>Burkholderiales</taxon>
        <taxon>Alcaligenaceae</taxon>
        <taxon>Castellaniella</taxon>
    </lineage>
</organism>
<keyword evidence="8" id="KW-0175">Coiled coil</keyword>
<evidence type="ECO:0000256" key="6">
    <source>
        <dbReference type="ARBA" id="ARBA00023143"/>
    </source>
</evidence>
<evidence type="ECO:0000256" key="1">
    <source>
        <dbReference type="ARBA" id="ARBA00004365"/>
    </source>
</evidence>
<evidence type="ECO:0000256" key="2">
    <source>
        <dbReference type="ARBA" id="ARBA00004613"/>
    </source>
</evidence>
<dbReference type="Pfam" id="PF21158">
    <property type="entry name" value="flgK_1st_1"/>
    <property type="match status" value="1"/>
</dbReference>
<feature type="domain" description="Flagellar hook-associated protein FlgK helical" evidence="11">
    <location>
        <begin position="91"/>
        <end position="330"/>
    </location>
</feature>
<dbReference type="PANTHER" id="PTHR30033:SF1">
    <property type="entry name" value="FLAGELLAR HOOK-ASSOCIATED PROTEIN 1"/>
    <property type="match status" value="1"/>
</dbReference>
<protein>
    <recommendedName>
        <fullName evidence="4 7">Flagellar hook-associated protein 1</fullName>
        <shortName evidence="7">HAP1</shortName>
    </recommendedName>
</protein>